<sequence>MQSAIDGIPITYASAEVGCARAPFGLVEGTGVPRDENAGHPVNGGRDAMSHVAGQGPLHEPLSRDRRVGSQAGV</sequence>
<reference evidence="2 3" key="1">
    <citation type="submission" date="2015-01" db="EMBL/GenBank/DDBJ databases">
        <title>Evolution of Trichinella species and genotypes.</title>
        <authorList>
            <person name="Korhonen P.K."/>
            <person name="Edoardo P."/>
            <person name="Giuseppe L.R."/>
            <person name="Gasser R.B."/>
        </authorList>
    </citation>
    <scope>NUCLEOTIDE SEQUENCE [LARGE SCALE GENOMIC DNA]</scope>
    <source>
        <strain evidence="2">ISS120</strain>
    </source>
</reference>
<accession>A0A0V1CDJ6</accession>
<proteinExistence type="predicted"/>
<keyword evidence="3" id="KW-1185">Reference proteome</keyword>
<comment type="caution">
    <text evidence="2">The sequence shown here is derived from an EMBL/GenBank/DDBJ whole genome shotgun (WGS) entry which is preliminary data.</text>
</comment>
<protein>
    <submittedName>
        <fullName evidence="2">Uncharacterized protein</fullName>
    </submittedName>
</protein>
<feature type="region of interest" description="Disordered" evidence="1">
    <location>
        <begin position="31"/>
        <end position="74"/>
    </location>
</feature>
<name>A0A0V1CDJ6_TRIBR</name>
<dbReference type="EMBL" id="JYDI01000260">
    <property type="protein sequence ID" value="KRY47004.1"/>
    <property type="molecule type" value="Genomic_DNA"/>
</dbReference>
<dbReference type="Proteomes" id="UP000054653">
    <property type="component" value="Unassembled WGS sequence"/>
</dbReference>
<evidence type="ECO:0000313" key="3">
    <source>
        <dbReference type="Proteomes" id="UP000054653"/>
    </source>
</evidence>
<gene>
    <name evidence="2" type="ORF">T03_4770</name>
</gene>
<evidence type="ECO:0000313" key="2">
    <source>
        <dbReference type="EMBL" id="KRY47004.1"/>
    </source>
</evidence>
<organism evidence="2 3">
    <name type="scientific">Trichinella britovi</name>
    <name type="common">Parasitic roundworm</name>
    <dbReference type="NCBI Taxonomy" id="45882"/>
    <lineage>
        <taxon>Eukaryota</taxon>
        <taxon>Metazoa</taxon>
        <taxon>Ecdysozoa</taxon>
        <taxon>Nematoda</taxon>
        <taxon>Enoplea</taxon>
        <taxon>Dorylaimia</taxon>
        <taxon>Trichinellida</taxon>
        <taxon>Trichinellidae</taxon>
        <taxon>Trichinella</taxon>
    </lineage>
</organism>
<evidence type="ECO:0000256" key="1">
    <source>
        <dbReference type="SAM" id="MobiDB-lite"/>
    </source>
</evidence>
<dbReference type="AlphaFoldDB" id="A0A0V1CDJ6"/>